<dbReference type="KEGG" id="fgi:OP10G_1274"/>
<dbReference type="Gene3D" id="2.60.120.10">
    <property type="entry name" value="Jelly Rolls"/>
    <property type="match status" value="1"/>
</dbReference>
<protein>
    <recommendedName>
        <fullName evidence="2">Cupin type-2 domain-containing protein</fullName>
    </recommendedName>
</protein>
<organism evidence="3 4">
    <name type="scientific">Fimbriimonas ginsengisoli Gsoil 348</name>
    <dbReference type="NCBI Taxonomy" id="661478"/>
    <lineage>
        <taxon>Bacteria</taxon>
        <taxon>Bacillati</taxon>
        <taxon>Armatimonadota</taxon>
        <taxon>Fimbriimonadia</taxon>
        <taxon>Fimbriimonadales</taxon>
        <taxon>Fimbriimonadaceae</taxon>
        <taxon>Fimbriimonas</taxon>
    </lineage>
</organism>
<dbReference type="InterPro" id="IPR037923">
    <property type="entry name" value="HTH-like"/>
</dbReference>
<dbReference type="eggNOG" id="ENOG5033KD6">
    <property type="taxonomic scope" value="Bacteria"/>
</dbReference>
<dbReference type="SUPFAM" id="SSF51215">
    <property type="entry name" value="Regulatory protein AraC"/>
    <property type="match status" value="1"/>
</dbReference>
<dbReference type="OrthoDB" id="9797047at2"/>
<dbReference type="InterPro" id="IPR013096">
    <property type="entry name" value="Cupin_2"/>
</dbReference>
<gene>
    <name evidence="3" type="ORF">OP10G_1274</name>
</gene>
<dbReference type="Proteomes" id="UP000027982">
    <property type="component" value="Chromosome"/>
</dbReference>
<evidence type="ECO:0000313" key="4">
    <source>
        <dbReference type="Proteomes" id="UP000027982"/>
    </source>
</evidence>
<evidence type="ECO:0000259" key="2">
    <source>
        <dbReference type="Pfam" id="PF07883"/>
    </source>
</evidence>
<dbReference type="AlphaFoldDB" id="A0A068NMN2"/>
<dbReference type="InterPro" id="IPR014710">
    <property type="entry name" value="RmlC-like_jellyroll"/>
</dbReference>
<feature type="domain" description="Cupin type-2" evidence="2">
    <location>
        <begin position="42"/>
        <end position="101"/>
    </location>
</feature>
<reference evidence="3 4" key="1">
    <citation type="journal article" date="2014" name="PLoS ONE">
        <title>The first complete genome sequence of the class fimbriimonadia in the phylum armatimonadetes.</title>
        <authorList>
            <person name="Hu Z.Y."/>
            <person name="Wang Y.Z."/>
            <person name="Im W.T."/>
            <person name="Wang S.Y."/>
            <person name="Zhao G.P."/>
            <person name="Zheng H.J."/>
            <person name="Quan Z.X."/>
        </authorList>
    </citation>
    <scope>NUCLEOTIDE SEQUENCE [LARGE SCALE GENOMIC DNA]</scope>
    <source>
        <strain evidence="3">Gsoil 348</strain>
    </source>
</reference>
<name>A0A068NMN2_FIMGI</name>
<dbReference type="Pfam" id="PF07883">
    <property type="entry name" value="Cupin_2"/>
    <property type="match status" value="1"/>
</dbReference>
<accession>A0A068NMN2</accession>
<keyword evidence="1" id="KW-0238">DNA-binding</keyword>
<evidence type="ECO:0000313" key="3">
    <source>
        <dbReference type="EMBL" id="AIE84642.1"/>
    </source>
</evidence>
<sequence>MRRSRFADLEPGTHLFSAIVDGSRLYKGGLSFHTPGMVTHDQERPHLEVDQEIFCLLQGEGWIEVDGVREPVQAGDVFVIEPGEDHHLISSETNPLINLWLHAADPN</sequence>
<dbReference type="GO" id="GO:0003677">
    <property type="term" value="F:DNA binding"/>
    <property type="evidence" value="ECO:0007669"/>
    <property type="project" value="UniProtKB-KW"/>
</dbReference>
<dbReference type="RefSeq" id="WP_025226736.1">
    <property type="nucleotide sequence ID" value="NZ_CP007139.1"/>
</dbReference>
<dbReference type="HOGENOM" id="CLU_175435_0_0_0"/>
<evidence type="ECO:0000256" key="1">
    <source>
        <dbReference type="ARBA" id="ARBA00023125"/>
    </source>
</evidence>
<dbReference type="STRING" id="661478.OP10G_1274"/>
<keyword evidence="4" id="KW-1185">Reference proteome</keyword>
<proteinExistence type="predicted"/>
<dbReference type="EMBL" id="CP007139">
    <property type="protein sequence ID" value="AIE84642.1"/>
    <property type="molecule type" value="Genomic_DNA"/>
</dbReference>